<protein>
    <submittedName>
        <fullName evidence="1">Uncharacterized protein</fullName>
    </submittedName>
</protein>
<dbReference type="Proteomes" id="UP000091857">
    <property type="component" value="Chromosome 4"/>
</dbReference>
<dbReference type="EMBL" id="CM004390">
    <property type="protein sequence ID" value="KAG8655372.1"/>
    <property type="molecule type" value="Genomic_DNA"/>
</dbReference>
<organism evidence="1 2">
    <name type="scientific">Manihot esculenta</name>
    <name type="common">Cassava</name>
    <name type="synonym">Jatropha manihot</name>
    <dbReference type="NCBI Taxonomy" id="3983"/>
    <lineage>
        <taxon>Eukaryota</taxon>
        <taxon>Viridiplantae</taxon>
        <taxon>Streptophyta</taxon>
        <taxon>Embryophyta</taxon>
        <taxon>Tracheophyta</taxon>
        <taxon>Spermatophyta</taxon>
        <taxon>Magnoliopsida</taxon>
        <taxon>eudicotyledons</taxon>
        <taxon>Gunneridae</taxon>
        <taxon>Pentapetalae</taxon>
        <taxon>rosids</taxon>
        <taxon>fabids</taxon>
        <taxon>Malpighiales</taxon>
        <taxon>Euphorbiaceae</taxon>
        <taxon>Crotonoideae</taxon>
        <taxon>Manihoteae</taxon>
        <taxon>Manihot</taxon>
    </lineage>
</organism>
<evidence type="ECO:0000313" key="1">
    <source>
        <dbReference type="EMBL" id="KAG8655372.1"/>
    </source>
</evidence>
<sequence length="241" mass="28680">MEANWLLWLPKSSRHQASWNLLRDLSMRDSRPWLCLGDFNGLLTEDDKLGGAALGFHYTWEMIRNTVIVCREKLDNGYNELVITLFQCNFTNNGVSGFRPFSKNGKQASANYRRLQFDNNWLGEAELEQVVKASWNQSSVYNFIRRWKSCIGEIEKWGRNHNSEFWKKWKQLQKMLEEARDVCDDRKVQLLYQEWNFILYKEDYRNIQNAKQKWLLHGGKNSKFFHASIRARCRKAAIEKL</sequence>
<comment type="caution">
    <text evidence="1">The sequence shown here is derived from an EMBL/GenBank/DDBJ whole genome shotgun (WGS) entry which is preliminary data.</text>
</comment>
<name>A0ACB7HRX8_MANES</name>
<keyword evidence="2" id="KW-1185">Reference proteome</keyword>
<proteinExistence type="predicted"/>
<accession>A0ACB7HRX8</accession>
<evidence type="ECO:0000313" key="2">
    <source>
        <dbReference type="Proteomes" id="UP000091857"/>
    </source>
</evidence>
<gene>
    <name evidence="1" type="ORF">MANES_04G035066v8</name>
</gene>
<reference evidence="2" key="1">
    <citation type="journal article" date="2016" name="Nat. Biotechnol.">
        <title>Sequencing wild and cultivated cassava and related species reveals extensive interspecific hybridization and genetic diversity.</title>
        <authorList>
            <person name="Bredeson J.V."/>
            <person name="Lyons J.B."/>
            <person name="Prochnik S.E."/>
            <person name="Wu G.A."/>
            <person name="Ha C.M."/>
            <person name="Edsinger-Gonzales E."/>
            <person name="Grimwood J."/>
            <person name="Schmutz J."/>
            <person name="Rabbi I.Y."/>
            <person name="Egesi C."/>
            <person name="Nauluvula P."/>
            <person name="Lebot V."/>
            <person name="Ndunguru J."/>
            <person name="Mkamilo G."/>
            <person name="Bart R.S."/>
            <person name="Setter T.L."/>
            <person name="Gleadow R.M."/>
            <person name="Kulakow P."/>
            <person name="Ferguson M.E."/>
            <person name="Rounsley S."/>
            <person name="Rokhsar D.S."/>
        </authorList>
    </citation>
    <scope>NUCLEOTIDE SEQUENCE [LARGE SCALE GENOMIC DNA]</scope>
    <source>
        <strain evidence="2">cv. AM560-2</strain>
    </source>
</reference>